<proteinExistence type="predicted"/>
<dbReference type="RefSeq" id="WP_316415517.1">
    <property type="nucleotide sequence ID" value="NZ_AP027080.1"/>
</dbReference>
<evidence type="ECO:0000313" key="3">
    <source>
        <dbReference type="Proteomes" id="UP001238179"/>
    </source>
</evidence>
<dbReference type="PANTHER" id="PTHR43798">
    <property type="entry name" value="MONOACYLGLYCEROL LIPASE"/>
    <property type="match status" value="1"/>
</dbReference>
<dbReference type="InterPro" id="IPR000073">
    <property type="entry name" value="AB_hydrolase_1"/>
</dbReference>
<dbReference type="Pfam" id="PF00561">
    <property type="entry name" value="Abhydrolase_1"/>
    <property type="match status" value="1"/>
</dbReference>
<dbReference type="Gene3D" id="3.40.50.1820">
    <property type="entry name" value="alpha/beta hydrolase"/>
    <property type="match status" value="1"/>
</dbReference>
<evidence type="ECO:0000259" key="1">
    <source>
        <dbReference type="Pfam" id="PF00561"/>
    </source>
</evidence>
<sequence length="271" mass="29950">MRTAGQFAVLPGGVTLHYRIQGEPGAPWIVLLNGLLSDTTMWAGVLPGLTPRFRVLTFDGRGQGRSDAPLEGPYTVPQSAMDAWELLGQLHIRDPWLAGLSNGSSIALELLAAHPGAFPGAVLTSAMARTDFTMRLRLEHWLHCLDLGGPGLQFDAVAPYLWGDRFLEARYQVLKAYHESRKEDGKPFHGFRHQIAGALQWDIRSRLMAIQEPVLCLAGAEDLLTPPWKCLEVAQALPHSRFELVPGIGHAFPVEDPRTYCKNITTFMSSY</sequence>
<dbReference type="KEGG" id="msil:METEAL_17780"/>
<gene>
    <name evidence="2" type="primary">catD</name>
    <name evidence="2" type="ORF">METEAL_17780</name>
</gene>
<evidence type="ECO:0000313" key="2">
    <source>
        <dbReference type="EMBL" id="BDU72604.1"/>
    </source>
</evidence>
<dbReference type="SUPFAM" id="SSF53474">
    <property type="entry name" value="alpha/beta-Hydrolases"/>
    <property type="match status" value="1"/>
</dbReference>
<keyword evidence="3" id="KW-1185">Reference proteome</keyword>
<dbReference type="Proteomes" id="UP001238179">
    <property type="component" value="Chromosome"/>
</dbReference>
<dbReference type="AlphaFoldDB" id="A0AA48K859"/>
<dbReference type="InterPro" id="IPR029058">
    <property type="entry name" value="AB_hydrolase_fold"/>
</dbReference>
<protein>
    <submittedName>
        <fullName evidence="2">3-oxoadipate enol-lactonase</fullName>
    </submittedName>
</protein>
<feature type="domain" description="AB hydrolase-1" evidence="1">
    <location>
        <begin position="27"/>
        <end position="257"/>
    </location>
</feature>
<name>A0AA48K859_9BACT</name>
<accession>A0AA48K859</accession>
<reference evidence="3" key="1">
    <citation type="journal article" date="2023" name="Int. J. Syst. Evol. Microbiol.">
        <title>Mesoterricola silvestris gen. nov., sp. nov., Mesoterricola sediminis sp. nov., Geothrix oryzae sp. nov., Geothrix edaphica sp. nov., Geothrix rubra sp. nov., and Geothrix limicola sp. nov., six novel members of Acidobacteriota isolated from soils.</title>
        <authorList>
            <person name="Itoh H."/>
            <person name="Sugisawa Y."/>
            <person name="Mise K."/>
            <person name="Xu Z."/>
            <person name="Kuniyasu M."/>
            <person name="Ushijima N."/>
            <person name="Kawano K."/>
            <person name="Kobayashi E."/>
            <person name="Shiratori Y."/>
            <person name="Masuda Y."/>
            <person name="Senoo K."/>
        </authorList>
    </citation>
    <scope>NUCLEOTIDE SEQUENCE [LARGE SCALE GENOMIC DNA]</scope>
    <source>
        <strain evidence="3">W79</strain>
    </source>
</reference>
<organism evidence="2 3">
    <name type="scientific">Mesoterricola silvestris</name>
    <dbReference type="NCBI Taxonomy" id="2927979"/>
    <lineage>
        <taxon>Bacteria</taxon>
        <taxon>Pseudomonadati</taxon>
        <taxon>Acidobacteriota</taxon>
        <taxon>Holophagae</taxon>
        <taxon>Holophagales</taxon>
        <taxon>Holophagaceae</taxon>
        <taxon>Mesoterricola</taxon>
    </lineage>
</organism>
<dbReference type="InterPro" id="IPR050266">
    <property type="entry name" value="AB_hydrolase_sf"/>
</dbReference>
<dbReference type="EMBL" id="AP027080">
    <property type="protein sequence ID" value="BDU72604.1"/>
    <property type="molecule type" value="Genomic_DNA"/>
</dbReference>